<dbReference type="EMBL" id="MU277204">
    <property type="protein sequence ID" value="KAI0063170.1"/>
    <property type="molecule type" value="Genomic_DNA"/>
</dbReference>
<protein>
    <submittedName>
        <fullName evidence="1">Uncharacterized protein</fullName>
    </submittedName>
</protein>
<dbReference type="Proteomes" id="UP000814140">
    <property type="component" value="Unassembled WGS sequence"/>
</dbReference>
<organism evidence="1 2">
    <name type="scientific">Artomyces pyxidatus</name>
    <dbReference type="NCBI Taxonomy" id="48021"/>
    <lineage>
        <taxon>Eukaryota</taxon>
        <taxon>Fungi</taxon>
        <taxon>Dikarya</taxon>
        <taxon>Basidiomycota</taxon>
        <taxon>Agaricomycotina</taxon>
        <taxon>Agaricomycetes</taxon>
        <taxon>Russulales</taxon>
        <taxon>Auriscalpiaceae</taxon>
        <taxon>Artomyces</taxon>
    </lineage>
</organism>
<proteinExistence type="predicted"/>
<comment type="caution">
    <text evidence="1">The sequence shown here is derived from an EMBL/GenBank/DDBJ whole genome shotgun (WGS) entry which is preliminary data.</text>
</comment>
<reference evidence="1" key="2">
    <citation type="journal article" date="2022" name="New Phytol.">
        <title>Evolutionary transition to the ectomycorrhizal habit in the genomes of a hyperdiverse lineage of mushroom-forming fungi.</title>
        <authorList>
            <person name="Looney B."/>
            <person name="Miyauchi S."/>
            <person name="Morin E."/>
            <person name="Drula E."/>
            <person name="Courty P.E."/>
            <person name="Kohler A."/>
            <person name="Kuo A."/>
            <person name="LaButti K."/>
            <person name="Pangilinan J."/>
            <person name="Lipzen A."/>
            <person name="Riley R."/>
            <person name="Andreopoulos W."/>
            <person name="He G."/>
            <person name="Johnson J."/>
            <person name="Nolan M."/>
            <person name="Tritt A."/>
            <person name="Barry K.W."/>
            <person name="Grigoriev I.V."/>
            <person name="Nagy L.G."/>
            <person name="Hibbett D."/>
            <person name="Henrissat B."/>
            <person name="Matheny P.B."/>
            <person name="Labbe J."/>
            <person name="Martin F.M."/>
        </authorList>
    </citation>
    <scope>NUCLEOTIDE SEQUENCE</scope>
    <source>
        <strain evidence="1">HHB10654</strain>
    </source>
</reference>
<keyword evidence="2" id="KW-1185">Reference proteome</keyword>
<gene>
    <name evidence="1" type="ORF">BV25DRAFT_456204</name>
</gene>
<sequence>MTSHSTPVIITLFEKIGPWLTSLDGLYPPQADLHEYLRSLEQVIFCDLPSWSYTFPPSVRRVGYHHRAGTEWAPDGSRMLCFLAALEALPYLQLVTATRTSREDILIALETTCRLRSVEFIIYTDAESFPVRPSDSQHLLADCLKEGTKC</sequence>
<name>A0ACB8T372_9AGAM</name>
<reference evidence="1" key="1">
    <citation type="submission" date="2021-03" db="EMBL/GenBank/DDBJ databases">
        <authorList>
            <consortium name="DOE Joint Genome Institute"/>
            <person name="Ahrendt S."/>
            <person name="Looney B.P."/>
            <person name="Miyauchi S."/>
            <person name="Morin E."/>
            <person name="Drula E."/>
            <person name="Courty P.E."/>
            <person name="Chicoki N."/>
            <person name="Fauchery L."/>
            <person name="Kohler A."/>
            <person name="Kuo A."/>
            <person name="Labutti K."/>
            <person name="Pangilinan J."/>
            <person name="Lipzen A."/>
            <person name="Riley R."/>
            <person name="Andreopoulos W."/>
            <person name="He G."/>
            <person name="Johnson J."/>
            <person name="Barry K.W."/>
            <person name="Grigoriev I.V."/>
            <person name="Nagy L."/>
            <person name="Hibbett D."/>
            <person name="Henrissat B."/>
            <person name="Matheny P.B."/>
            <person name="Labbe J."/>
            <person name="Martin F."/>
        </authorList>
    </citation>
    <scope>NUCLEOTIDE SEQUENCE</scope>
    <source>
        <strain evidence="1">HHB10654</strain>
    </source>
</reference>
<accession>A0ACB8T372</accession>
<evidence type="ECO:0000313" key="1">
    <source>
        <dbReference type="EMBL" id="KAI0063170.1"/>
    </source>
</evidence>
<evidence type="ECO:0000313" key="2">
    <source>
        <dbReference type="Proteomes" id="UP000814140"/>
    </source>
</evidence>